<dbReference type="PROSITE" id="PS50206">
    <property type="entry name" value="RHODANESE_3"/>
    <property type="match status" value="1"/>
</dbReference>
<sequence>MEISPDILRTFTPFDNLNDEYINRVQGRVKLRHVAKGTLVFKRGRALPESFYLVAGHIDLIDSSFAVTSLTPDSADVRFPLGGSSPPQVSAIAKSEVKLLSVERDFLDLVMAWSQSSDFSMTGLKDQQVEVGGGEDDDDESDWMSCLLRSPLFTQIPPANIQQLFTRFESVEVKSGEPVVKEGEQGDYFYVIESGEARVQSKTGKLEAVLCAGDYFGEEALVGDTTRNATVTMDTDGVLMRLDKDTFKALLQEPLLRYIDYEALREQSDGAGAIQVLDVRLPIEHRHRHVTGARSLPLSSLRGRFTALDRQQVYVITDDAGRRSEVAAQLLCQAGFDACILKDAALHYGDEQGDEQGDDHGGDPVS</sequence>
<dbReference type="RefSeq" id="WP_142903186.1">
    <property type="nucleotide sequence ID" value="NZ_ML660089.1"/>
</dbReference>
<keyword evidence="4" id="KW-1185">Reference proteome</keyword>
<dbReference type="GO" id="GO:0005829">
    <property type="term" value="C:cytosol"/>
    <property type="evidence" value="ECO:0007669"/>
    <property type="project" value="TreeGrafter"/>
</dbReference>
<dbReference type="InterPro" id="IPR018490">
    <property type="entry name" value="cNMP-bd_dom_sf"/>
</dbReference>
<dbReference type="GO" id="GO:0005952">
    <property type="term" value="C:cAMP-dependent protein kinase complex"/>
    <property type="evidence" value="ECO:0007669"/>
    <property type="project" value="InterPro"/>
</dbReference>
<dbReference type="SUPFAM" id="SSF51206">
    <property type="entry name" value="cAMP-binding domain-like"/>
    <property type="match status" value="2"/>
</dbReference>
<reference evidence="3 4" key="1">
    <citation type="submission" date="2019-06" db="EMBL/GenBank/DDBJ databases">
        <title>Whole genome sequence for Cellvibrionaceae sp. R142.</title>
        <authorList>
            <person name="Wang G."/>
        </authorList>
    </citation>
    <scope>NUCLEOTIDE SEQUENCE [LARGE SCALE GENOMIC DNA]</scope>
    <source>
        <strain evidence="3 4">R142</strain>
    </source>
</reference>
<feature type="domain" description="Cyclic nucleotide-binding" evidence="1">
    <location>
        <begin position="152"/>
        <end position="251"/>
    </location>
</feature>
<dbReference type="CDD" id="cd00038">
    <property type="entry name" value="CAP_ED"/>
    <property type="match status" value="1"/>
</dbReference>
<dbReference type="InterPro" id="IPR018488">
    <property type="entry name" value="cNMP-bd_CS"/>
</dbReference>
<dbReference type="PANTHER" id="PTHR11635:SF152">
    <property type="entry name" value="CAMP-DEPENDENT PROTEIN KINASE TYPE I REGULATORY SUBUNIT-RELATED"/>
    <property type="match status" value="1"/>
</dbReference>
<evidence type="ECO:0000259" key="1">
    <source>
        <dbReference type="PROSITE" id="PS50042"/>
    </source>
</evidence>
<dbReference type="Pfam" id="PF00581">
    <property type="entry name" value="Rhodanese"/>
    <property type="match status" value="1"/>
</dbReference>
<dbReference type="InterPro" id="IPR036873">
    <property type="entry name" value="Rhodanese-like_dom_sf"/>
</dbReference>
<gene>
    <name evidence="3" type="ORF">FKG94_05430</name>
</gene>
<dbReference type="PROSITE" id="PS50042">
    <property type="entry name" value="CNMP_BINDING_3"/>
    <property type="match status" value="2"/>
</dbReference>
<dbReference type="InterPro" id="IPR001763">
    <property type="entry name" value="Rhodanese-like_dom"/>
</dbReference>
<proteinExistence type="predicted"/>
<protein>
    <submittedName>
        <fullName evidence="3">Cyclic nucleotide-binding domain-containing protein</fullName>
    </submittedName>
</protein>
<dbReference type="AlphaFoldDB" id="A0A545U3S9"/>
<accession>A0A545U3S9</accession>
<dbReference type="EMBL" id="VHSG01000006">
    <property type="protein sequence ID" value="TQV84106.1"/>
    <property type="molecule type" value="Genomic_DNA"/>
</dbReference>
<comment type="caution">
    <text evidence="3">The sequence shown here is derived from an EMBL/GenBank/DDBJ whole genome shotgun (WGS) entry which is preliminary data.</text>
</comment>
<feature type="domain" description="Rhodanese" evidence="2">
    <location>
        <begin position="270"/>
        <end position="357"/>
    </location>
</feature>
<evidence type="ECO:0000313" key="3">
    <source>
        <dbReference type="EMBL" id="TQV84106.1"/>
    </source>
</evidence>
<dbReference type="Pfam" id="PF00027">
    <property type="entry name" value="cNMP_binding"/>
    <property type="match status" value="1"/>
</dbReference>
<dbReference type="InterPro" id="IPR050503">
    <property type="entry name" value="cAMP-dep_PK_reg_su-like"/>
</dbReference>
<name>A0A545U3S9_9GAMM</name>
<dbReference type="SUPFAM" id="SSF52821">
    <property type="entry name" value="Rhodanese/Cell cycle control phosphatase"/>
    <property type="match status" value="1"/>
</dbReference>
<evidence type="ECO:0000259" key="2">
    <source>
        <dbReference type="PROSITE" id="PS50206"/>
    </source>
</evidence>
<dbReference type="SMART" id="SM00100">
    <property type="entry name" value="cNMP"/>
    <property type="match status" value="1"/>
</dbReference>
<feature type="domain" description="Cyclic nucleotide-binding" evidence="1">
    <location>
        <begin position="13"/>
        <end position="111"/>
    </location>
</feature>
<dbReference type="InterPro" id="IPR000595">
    <property type="entry name" value="cNMP-bd_dom"/>
</dbReference>
<dbReference type="CDD" id="cd00158">
    <property type="entry name" value="RHOD"/>
    <property type="match status" value="1"/>
</dbReference>
<dbReference type="PRINTS" id="PR00103">
    <property type="entry name" value="CAMPKINASE"/>
</dbReference>
<dbReference type="OrthoDB" id="9814704at2"/>
<dbReference type="PANTHER" id="PTHR11635">
    <property type="entry name" value="CAMP-DEPENDENT PROTEIN KINASE REGULATORY CHAIN"/>
    <property type="match status" value="1"/>
</dbReference>
<dbReference type="Gene3D" id="3.40.250.10">
    <property type="entry name" value="Rhodanese-like domain"/>
    <property type="match status" value="1"/>
</dbReference>
<dbReference type="InterPro" id="IPR014710">
    <property type="entry name" value="RmlC-like_jellyroll"/>
</dbReference>
<organism evidence="3 4">
    <name type="scientific">Exilibacterium tricleocarpae</name>
    <dbReference type="NCBI Taxonomy" id="2591008"/>
    <lineage>
        <taxon>Bacteria</taxon>
        <taxon>Pseudomonadati</taxon>
        <taxon>Pseudomonadota</taxon>
        <taxon>Gammaproteobacteria</taxon>
        <taxon>Cellvibrionales</taxon>
        <taxon>Cellvibrionaceae</taxon>
        <taxon>Exilibacterium</taxon>
    </lineage>
</organism>
<evidence type="ECO:0000313" key="4">
    <source>
        <dbReference type="Proteomes" id="UP000319732"/>
    </source>
</evidence>
<dbReference type="Gene3D" id="2.60.120.10">
    <property type="entry name" value="Jelly Rolls"/>
    <property type="match status" value="2"/>
</dbReference>
<dbReference type="SMART" id="SM00450">
    <property type="entry name" value="RHOD"/>
    <property type="match status" value="1"/>
</dbReference>
<dbReference type="Proteomes" id="UP000319732">
    <property type="component" value="Unassembled WGS sequence"/>
</dbReference>
<dbReference type="PROSITE" id="PS00888">
    <property type="entry name" value="CNMP_BINDING_1"/>
    <property type="match status" value="1"/>
</dbReference>